<organism evidence="1 2">
    <name type="scientific">Naganishia onofrii</name>
    <dbReference type="NCBI Taxonomy" id="1851511"/>
    <lineage>
        <taxon>Eukaryota</taxon>
        <taxon>Fungi</taxon>
        <taxon>Dikarya</taxon>
        <taxon>Basidiomycota</taxon>
        <taxon>Agaricomycotina</taxon>
        <taxon>Tremellomycetes</taxon>
        <taxon>Filobasidiales</taxon>
        <taxon>Filobasidiaceae</taxon>
        <taxon>Naganishia</taxon>
    </lineage>
</organism>
<accession>A0ACC2XWU9</accession>
<sequence length="851" mass="95725">MEGEDADFLQVLALYAQDQEGQPSTIAHNNGKHWQTNLAKAAYKSVGLNQAEVATTVQKSKLTIVKSASTIRRWFSVLNEIEVMAEGDDFLKQHFDHLLSDQKHTHDALCTILTIKLEGSKEKKIKRGLPVEQQTYMQYSSLRDFAGDLASIVKEAAGMNNGEWNALRQRLFKHCRWLYDTYDMPAYRLPRVTFAAPEVRWLLEAGTERETVHPSVRVQFGAIMVTEFFTGARPSSLFETADYPGQSVDLCDIEIIRLIGPEGTMLGFTIRLTLRYFKGYRNGNGKAIVYLVKTVKNPMNLIFDLGCWIVATLWDRGIFGDITAEELWDGVRDESGNLSIKLNIPREHFDEPLFIAGQPGGRGLSEKKARLSDAAANDMLKQVAKTLDLNGGLLARVSLYCFRRGFATAVIKEFGLDKAKIWMGHKMSSDAAQVIYDQSSHVLNLAQAQLDGEELLGIELDSTRPYLHASGRPQTKPISVKEACMKDPALLLVARDIHLLETCLRLGSDAWLQAAQFSKLPFKGEHLPLLLDHLRGKAAKLLQTARNADKLERAHAAQDQIDNTTEEQFNARAAHFSGSPSSLPETLRKRFEDDLAKAEVHNYAQLSAAVKSIGKKTTQSKQVTVEVSTDEDFDGQADDDEELGGMEDGRVPGDEEDDRSKRKENAKADGLQQYEEQGKPQEKEFANKELKVECPWCPWGHKGTRKAGQLLEHIKDKHREQIPEELRDGLKRLDERAITVPQVAFAKNTKPTERLHKAARHEYDVLEATLMDEDERMTLPQLLKKLRSTYHSVAMQVNTRLCQLSDEAEDTVSLLDKVEPVLVEVDLNGEWLQEALGMDLDVDFDIDVDMK</sequence>
<proteinExistence type="predicted"/>
<evidence type="ECO:0000313" key="2">
    <source>
        <dbReference type="Proteomes" id="UP001234202"/>
    </source>
</evidence>
<keyword evidence="2" id="KW-1185">Reference proteome</keyword>
<comment type="caution">
    <text evidence="1">The sequence shown here is derived from an EMBL/GenBank/DDBJ whole genome shotgun (WGS) entry which is preliminary data.</text>
</comment>
<gene>
    <name evidence="1" type="ORF">QFC24_000413</name>
</gene>
<evidence type="ECO:0000313" key="1">
    <source>
        <dbReference type="EMBL" id="KAJ9128121.1"/>
    </source>
</evidence>
<reference evidence="1" key="1">
    <citation type="submission" date="2023-04" db="EMBL/GenBank/DDBJ databases">
        <title>Draft Genome sequencing of Naganishia species isolated from polar environments using Oxford Nanopore Technology.</title>
        <authorList>
            <person name="Leo P."/>
            <person name="Venkateswaran K."/>
        </authorList>
    </citation>
    <scope>NUCLEOTIDE SEQUENCE</scope>
    <source>
        <strain evidence="1">DBVPG 5303</strain>
    </source>
</reference>
<protein>
    <submittedName>
        <fullName evidence="1">Uncharacterized protein</fullName>
    </submittedName>
</protein>
<dbReference type="Proteomes" id="UP001234202">
    <property type="component" value="Unassembled WGS sequence"/>
</dbReference>
<dbReference type="EMBL" id="JASBWV010000001">
    <property type="protein sequence ID" value="KAJ9128121.1"/>
    <property type="molecule type" value="Genomic_DNA"/>
</dbReference>
<name>A0ACC2XWU9_9TREE</name>